<keyword evidence="1" id="KW-1133">Transmembrane helix</keyword>
<keyword evidence="1" id="KW-0472">Membrane</keyword>
<evidence type="ECO:0000313" key="3">
    <source>
        <dbReference type="Proteomes" id="UP000564806"/>
    </source>
</evidence>
<name>A0A850ENP4_9BACL</name>
<keyword evidence="1" id="KW-0812">Transmembrane</keyword>
<protein>
    <submittedName>
        <fullName evidence="2">Uncharacterized protein</fullName>
    </submittedName>
</protein>
<reference evidence="2" key="1">
    <citation type="submission" date="2020-06" db="EMBL/GenBank/DDBJ databases">
        <title>Paenibacillus sp. nov., isolated from soil.</title>
        <authorList>
            <person name="Seo Y.L."/>
        </authorList>
    </citation>
    <scope>NUCLEOTIDE SEQUENCE [LARGE SCALE GENOMIC DNA]</scope>
    <source>
        <strain evidence="2">JW14</strain>
    </source>
</reference>
<feature type="transmembrane region" description="Helical" evidence="1">
    <location>
        <begin position="155"/>
        <end position="181"/>
    </location>
</feature>
<gene>
    <name evidence="2" type="ORF">HPT30_21320</name>
</gene>
<proteinExistence type="predicted"/>
<comment type="caution">
    <text evidence="2">The sequence shown here is derived from an EMBL/GenBank/DDBJ whole genome shotgun (WGS) entry which is preliminary data.</text>
</comment>
<dbReference type="EMBL" id="JABWCS010000216">
    <property type="protein sequence ID" value="NUU62893.1"/>
    <property type="molecule type" value="Genomic_DNA"/>
</dbReference>
<sequence length="237" mass="25842">MTSLVVYMLRSYTLSQRYFAPFAGILIAVLVLYSYTPNPVMNSYAATAVILFIGCACLGLSFLNHEHPVQRQLTTVHLRSIRKYNMGCLLTLGVLALLLDVLIVVYPLVTGRFDEQAGLYRIMLALAGHALLGLLGIAISLFLQSSMIKKASHATGIMLGVIIVSIGGTKITEFLPGSLTYLRFLLPPVSPVMDAMMNADVISGVAVLVPLLHITIYTALLIGFYGYRAGKRDMNKN</sequence>
<evidence type="ECO:0000313" key="2">
    <source>
        <dbReference type="EMBL" id="NUU62893.1"/>
    </source>
</evidence>
<evidence type="ECO:0000256" key="1">
    <source>
        <dbReference type="SAM" id="Phobius"/>
    </source>
</evidence>
<dbReference type="AlphaFoldDB" id="A0A850ENP4"/>
<feature type="transmembrane region" description="Helical" evidence="1">
    <location>
        <begin position="118"/>
        <end position="143"/>
    </location>
</feature>
<keyword evidence="3" id="KW-1185">Reference proteome</keyword>
<feature type="transmembrane region" description="Helical" evidence="1">
    <location>
        <begin position="201"/>
        <end position="227"/>
    </location>
</feature>
<dbReference type="Proteomes" id="UP000564806">
    <property type="component" value="Unassembled WGS sequence"/>
</dbReference>
<accession>A0A850ENP4</accession>
<feature type="transmembrane region" description="Helical" evidence="1">
    <location>
        <begin position="18"/>
        <end position="35"/>
    </location>
</feature>
<feature type="transmembrane region" description="Helical" evidence="1">
    <location>
        <begin position="84"/>
        <end position="106"/>
    </location>
</feature>
<organism evidence="2 3">
    <name type="scientific">Paenibacillus agri</name>
    <dbReference type="NCBI Taxonomy" id="2744309"/>
    <lineage>
        <taxon>Bacteria</taxon>
        <taxon>Bacillati</taxon>
        <taxon>Bacillota</taxon>
        <taxon>Bacilli</taxon>
        <taxon>Bacillales</taxon>
        <taxon>Paenibacillaceae</taxon>
        <taxon>Paenibacillus</taxon>
    </lineage>
</organism>
<dbReference type="RefSeq" id="WP_175373325.1">
    <property type="nucleotide sequence ID" value="NZ_JABWCS010000216.1"/>
</dbReference>
<feature type="transmembrane region" description="Helical" evidence="1">
    <location>
        <begin position="41"/>
        <end position="63"/>
    </location>
</feature>